<accession>A0A399ECU2</accession>
<dbReference type="AlphaFoldDB" id="A0A399ECU2"/>
<evidence type="ECO:0000256" key="1">
    <source>
        <dbReference type="RuleBase" id="RU003847"/>
    </source>
</evidence>
<dbReference type="RefSeq" id="WP_119316160.1">
    <property type="nucleotide sequence ID" value="NZ_QXDL01000182.1"/>
</dbReference>
<dbReference type="SUPFAM" id="SSF81271">
    <property type="entry name" value="TGS-like"/>
    <property type="match status" value="1"/>
</dbReference>
<reference evidence="5 6" key="1">
    <citation type="submission" date="2018-08" db="EMBL/GenBank/DDBJ databases">
        <title>Meiothermus terrae DSM 26712 genome sequencing project.</title>
        <authorList>
            <person name="Da Costa M.S."/>
            <person name="Albuquerque L."/>
            <person name="Raposo P."/>
            <person name="Froufe H.J.C."/>
            <person name="Barroso C.S."/>
            <person name="Egas C."/>
        </authorList>
    </citation>
    <scope>NUCLEOTIDE SEQUENCE [LARGE SCALE GENOMIC DNA]</scope>
    <source>
        <strain evidence="5 6">DSM 26712</strain>
    </source>
</reference>
<dbReference type="SUPFAM" id="SSF109604">
    <property type="entry name" value="HD-domain/PDEase-like"/>
    <property type="match status" value="1"/>
</dbReference>
<dbReference type="OrthoDB" id="9805041at2"/>
<protein>
    <submittedName>
        <fullName evidence="5">GTP pyrophosphokinase</fullName>
        <ecNumber evidence="5">2.7.6.5</ecNumber>
    </submittedName>
</protein>
<dbReference type="GO" id="GO:0016301">
    <property type="term" value="F:kinase activity"/>
    <property type="evidence" value="ECO:0007669"/>
    <property type="project" value="UniProtKB-KW"/>
</dbReference>
<dbReference type="SMART" id="SM00471">
    <property type="entry name" value="HDc"/>
    <property type="match status" value="1"/>
</dbReference>
<dbReference type="SMART" id="SM00954">
    <property type="entry name" value="RelA_SpoT"/>
    <property type="match status" value="1"/>
</dbReference>
<proteinExistence type="inferred from homology"/>
<sequence length="742" mass="83660">MSQAVEVSPAQLWGQLEPKIVHLNPASRSKVREALEFAFEAHQGQRRRSGEPFITHPVAVAEILAELKLDADTLMAGLLHDTVEDTEARPEAIEARFGAAVRKIVEGETKVSKLYKLAHVASEGEVKHAEEKHAEDLRQMFIAMAEDVRIIIVKLADRLHNMRTLEFMPPHKQARIARETLEIYAPLAHRLGIGQLKWELEDLSFRYLNPEGYARLTERLKSHRDEREAAVDRARESLEAVLQRDSVLRSLVRGFEVTGRTKHLYSIWKKMEREGKELAQIYDLLALRVILEPRLTDDAEEKAMREKQVCYHVLGLVHALWQPIPGRVKDYIAVPKPNGYQSLHTTVIAVNGLPLEVQIRTREMHRVAEFGIAAHWLYKEGLTDPEEVRRRVSWLHSIQEWQQEFSSSREFVEVVTRDLLGGRVFVFTPKGKVINLPSGSGPVDFAYHIHTEVGHHMVGAKVNGRIVPLSHELQNGDIVEILTAKTAHPSKDWIEYAKTRSAKSKLRAYFRGTERQDSLEKGARMLEKYFKRRGIPKPLESQLEEAARKLVRSSSPDDLYLALAGNRVTAPQVARLLVPKPPVVEAAKPKPTPNQLGIRLENGLIAPLKLASCCMPNKGDPILGYVTRGRGVSIHKADCPNLRRLMEGDAGRIVPAYWEGLGRVMQLEVLADDRAGLLRDIMDAIASMGKSAMGVNSNPVSPLSKVFSIKTRIEVNAGEQATLDERLRQVSNVREVHWSPVR</sequence>
<dbReference type="PROSITE" id="PS51831">
    <property type="entry name" value="HD"/>
    <property type="match status" value="1"/>
</dbReference>
<dbReference type="Gene3D" id="3.30.70.260">
    <property type="match status" value="1"/>
</dbReference>
<feature type="domain" description="TGS" evidence="4">
    <location>
        <begin position="422"/>
        <end position="483"/>
    </location>
</feature>
<dbReference type="PROSITE" id="PS51671">
    <property type="entry name" value="ACT"/>
    <property type="match status" value="1"/>
</dbReference>
<dbReference type="FunFam" id="1.10.3210.10:FF:000001">
    <property type="entry name" value="GTP pyrophosphokinase RelA"/>
    <property type="match status" value="1"/>
</dbReference>
<keyword evidence="5" id="KW-0808">Transferase</keyword>
<evidence type="ECO:0000259" key="3">
    <source>
        <dbReference type="PROSITE" id="PS51831"/>
    </source>
</evidence>
<dbReference type="InterPro" id="IPR012675">
    <property type="entry name" value="Beta-grasp_dom_sf"/>
</dbReference>
<evidence type="ECO:0000313" key="5">
    <source>
        <dbReference type="EMBL" id="RIH81343.1"/>
    </source>
</evidence>
<dbReference type="Pfam" id="PF13291">
    <property type="entry name" value="ACT_4"/>
    <property type="match status" value="1"/>
</dbReference>
<feature type="domain" description="ACT" evidence="2">
    <location>
        <begin position="666"/>
        <end position="741"/>
    </location>
</feature>
<organism evidence="5 6">
    <name type="scientific">Calidithermus terrae</name>
    <dbReference type="NCBI Taxonomy" id="1408545"/>
    <lineage>
        <taxon>Bacteria</taxon>
        <taxon>Thermotogati</taxon>
        <taxon>Deinococcota</taxon>
        <taxon>Deinococci</taxon>
        <taxon>Thermales</taxon>
        <taxon>Thermaceae</taxon>
        <taxon>Calidithermus</taxon>
    </lineage>
</organism>
<dbReference type="InterPro" id="IPR004811">
    <property type="entry name" value="RelA/Spo_fam"/>
</dbReference>
<dbReference type="GO" id="GO:0015969">
    <property type="term" value="P:guanosine tetraphosphate metabolic process"/>
    <property type="evidence" value="ECO:0007669"/>
    <property type="project" value="InterPro"/>
</dbReference>
<dbReference type="InterPro" id="IPR043519">
    <property type="entry name" value="NT_sf"/>
</dbReference>
<dbReference type="CDD" id="cd01668">
    <property type="entry name" value="TGS_RSH"/>
    <property type="match status" value="1"/>
</dbReference>
<dbReference type="NCBIfam" id="TIGR00691">
    <property type="entry name" value="spoT_relA"/>
    <property type="match status" value="1"/>
</dbReference>
<name>A0A399ECU2_9DEIN</name>
<dbReference type="InterPro" id="IPR033655">
    <property type="entry name" value="TGS_RelA/SpoT"/>
</dbReference>
<dbReference type="Pfam" id="PF02824">
    <property type="entry name" value="TGS"/>
    <property type="match status" value="1"/>
</dbReference>
<keyword evidence="6" id="KW-1185">Reference proteome</keyword>
<keyword evidence="5" id="KW-0418">Kinase</keyword>
<evidence type="ECO:0000313" key="6">
    <source>
        <dbReference type="Proteomes" id="UP000265715"/>
    </source>
</evidence>
<dbReference type="FunFam" id="3.10.20.30:FF:000002">
    <property type="entry name" value="GTP pyrophosphokinase (RelA/SpoT)"/>
    <property type="match status" value="1"/>
</dbReference>
<dbReference type="CDD" id="cd00077">
    <property type="entry name" value="HDc"/>
    <property type="match status" value="1"/>
</dbReference>
<dbReference type="InterPro" id="IPR003607">
    <property type="entry name" value="HD/PDEase_dom"/>
</dbReference>
<comment type="function">
    <text evidence="1">In eubacteria ppGpp (guanosine 3'-diphosphate 5'-diphosphate) is a mediator of the stringent response that coordinates a variety of cellular activities in response to changes in nutritional abundance.</text>
</comment>
<dbReference type="Gene3D" id="3.10.20.30">
    <property type="match status" value="1"/>
</dbReference>
<dbReference type="InterPro" id="IPR004095">
    <property type="entry name" value="TGS"/>
</dbReference>
<dbReference type="PROSITE" id="PS51880">
    <property type="entry name" value="TGS"/>
    <property type="match status" value="1"/>
</dbReference>
<dbReference type="SUPFAM" id="SSF81301">
    <property type="entry name" value="Nucleotidyltransferase"/>
    <property type="match status" value="1"/>
</dbReference>
<dbReference type="InterPro" id="IPR006674">
    <property type="entry name" value="HD_domain"/>
</dbReference>
<feature type="domain" description="HD" evidence="3">
    <location>
        <begin position="53"/>
        <end position="162"/>
    </location>
</feature>
<dbReference type="GO" id="GO:0008728">
    <property type="term" value="F:GTP diphosphokinase activity"/>
    <property type="evidence" value="ECO:0007669"/>
    <property type="project" value="UniProtKB-EC"/>
</dbReference>
<comment type="caution">
    <text evidence="5">The sequence shown here is derived from an EMBL/GenBank/DDBJ whole genome shotgun (WGS) entry which is preliminary data.</text>
</comment>
<dbReference type="EC" id="2.7.6.5" evidence="5"/>
<evidence type="ECO:0000259" key="4">
    <source>
        <dbReference type="PROSITE" id="PS51880"/>
    </source>
</evidence>
<dbReference type="PANTHER" id="PTHR43061:SF1">
    <property type="entry name" value="GTP DIPHOSPHOKINASE RSH1, CHLOROPLASTIC-RELATED"/>
    <property type="match status" value="1"/>
</dbReference>
<dbReference type="Gene3D" id="1.10.3210.10">
    <property type="entry name" value="Hypothetical protein af1432"/>
    <property type="match status" value="1"/>
</dbReference>
<comment type="similarity">
    <text evidence="1">Belongs to the relA/spoT family.</text>
</comment>
<dbReference type="InterPro" id="IPR012676">
    <property type="entry name" value="TGS-like"/>
</dbReference>
<dbReference type="Gene3D" id="3.30.460.10">
    <property type="entry name" value="Beta Polymerase, domain 2"/>
    <property type="match status" value="1"/>
</dbReference>
<dbReference type="Pfam" id="PF04607">
    <property type="entry name" value="RelA_SpoT"/>
    <property type="match status" value="1"/>
</dbReference>
<dbReference type="EMBL" id="QXDL01000182">
    <property type="protein sequence ID" value="RIH81343.1"/>
    <property type="molecule type" value="Genomic_DNA"/>
</dbReference>
<dbReference type="InterPro" id="IPR007685">
    <property type="entry name" value="RelA_SpoT"/>
</dbReference>
<dbReference type="PANTHER" id="PTHR43061">
    <property type="entry name" value="GTP DIPHOSPHOKINASE RSH1, CHLOROPLASTIC-RELATED"/>
    <property type="match status" value="1"/>
</dbReference>
<dbReference type="InterPro" id="IPR002912">
    <property type="entry name" value="ACT_dom"/>
</dbReference>
<dbReference type="CDD" id="cd05399">
    <property type="entry name" value="NT_Rel-Spo_like"/>
    <property type="match status" value="1"/>
</dbReference>
<dbReference type="Proteomes" id="UP000265715">
    <property type="component" value="Unassembled WGS sequence"/>
</dbReference>
<evidence type="ECO:0000259" key="2">
    <source>
        <dbReference type="PROSITE" id="PS51671"/>
    </source>
</evidence>
<gene>
    <name evidence="5" type="primary">relA</name>
    <name evidence="5" type="ORF">Mterra_03228</name>
</gene>
<dbReference type="Pfam" id="PF13328">
    <property type="entry name" value="HD_4"/>
    <property type="match status" value="1"/>
</dbReference>